<comment type="caution">
    <text evidence="5">The sequence shown here is derived from an EMBL/GenBank/DDBJ whole genome shotgun (WGS) entry which is preliminary data.</text>
</comment>
<dbReference type="Pfam" id="PF14648">
    <property type="entry name" value="FAM91_C"/>
    <property type="match status" value="3"/>
</dbReference>
<gene>
    <name evidence="5" type="ORF">CBR_g5699</name>
</gene>
<feature type="compositionally biased region" description="Gly residues" evidence="2">
    <location>
        <begin position="1096"/>
        <end position="1108"/>
    </location>
</feature>
<dbReference type="InterPro" id="IPR028091">
    <property type="entry name" value="FAM91_N_dom"/>
</dbReference>
<comment type="similarity">
    <text evidence="1">Belongs to the FAM91 family.</text>
</comment>
<feature type="domain" description="FAM91 C-terminal" evidence="4">
    <location>
        <begin position="900"/>
        <end position="960"/>
    </location>
</feature>
<accession>A0A388JRT5</accession>
<feature type="domain" description="FAM91 C-terminal" evidence="4">
    <location>
        <begin position="643"/>
        <end position="883"/>
    </location>
</feature>
<dbReference type="OrthoDB" id="275996at2759"/>
<feature type="domain" description="FAM91 N-terminal" evidence="3">
    <location>
        <begin position="17"/>
        <end position="307"/>
    </location>
</feature>
<feature type="domain" description="FAM91 C-terminal" evidence="4">
    <location>
        <begin position="377"/>
        <end position="457"/>
    </location>
</feature>
<dbReference type="InterPro" id="IPR039199">
    <property type="entry name" value="FAM91"/>
</dbReference>
<dbReference type="EMBL" id="BFEA01000011">
    <property type="protein sequence ID" value="GBG60524.1"/>
    <property type="molecule type" value="Genomic_DNA"/>
</dbReference>
<evidence type="ECO:0000256" key="1">
    <source>
        <dbReference type="ARBA" id="ARBA00010319"/>
    </source>
</evidence>
<dbReference type="InterPro" id="IPR028097">
    <property type="entry name" value="FAM91_C_dom"/>
</dbReference>
<keyword evidence="6" id="KW-1185">Reference proteome</keyword>
<feature type="region of interest" description="Disordered" evidence="2">
    <location>
        <begin position="1085"/>
        <end position="1108"/>
    </location>
</feature>
<protein>
    <recommendedName>
        <fullName evidence="7">FAM91 N-terminal domain-containing protein</fullName>
    </recommendedName>
</protein>
<feature type="region of interest" description="Disordered" evidence="2">
    <location>
        <begin position="1141"/>
        <end position="1164"/>
    </location>
</feature>
<dbReference type="PANTHER" id="PTHR28441:SF2">
    <property type="entry name" value="PROTEIN FAM91A1"/>
    <property type="match status" value="1"/>
</dbReference>
<name>A0A388JRT5_CHABU</name>
<sequence>MDRAAASNEEGMVAKAIEEEMMWEFLPKRLKLYLSSSEEWSKRVKEHFIKKRLRWGEFLGRLGCREMEYYEDLVRYLRKNQALYPYHLSDITCRIMRISPFRYYCELLYEVMKHERSYDTIPNFSAADALRLTGIGRNEFIDIMNKCRAKKLMWKINKSILKEHLPSAPVDFNIDSWWNVCVVNISNEEYRKLAEEELAVLEKVVKEGASLVGELDLDIVRRLYRRGLVYYDVPVYSADRFQVSTLEGFVSNRDQSYEDPTEELLYQVFVASSEHATVAELAGTLQADLLQLEAAVSLACRLGYARKIFDPSNFLTKDGGVPGSPNSADSVGEDGGQGMMGYPGSLHDEMMDGLSPEHMAHMFGSYGDLAGLGRNLTRFALMVDANLTSYLMMGSLSPGLKRHAVTLFEAGKLNDASVTEIIDELQGIEGQKLEGELQRFADHAVSLRHVLQCLQQGGQAWDLPKSAGTEEKEGDVAVEAGGERLAEVPRGEGMEADASGLSAGGFLSVREDRASDSASNGTGVDGAGGNPSDKGEVELAEDEWQGWYEGPTKPERRWHVRAGDKDMVGDGNGKQVGARASEGAEEAGADYGAQKRSTPGDDTECGTGDSLGMGVDLGRGESGEYVGSSQWKVGGPLRHQRLRCPVDMLRCESLAGLPPATLQRVMKRDYTVVVSMVPLMAAPPMVSSEGMGPVHFGPPSGAAVSPWMKLLLYAVAGSGPVTVALVQGQRLRVLPTALADCDKAIVWSWDGESLGGVGGKGEGTLVNGSILLHVLNSLLRQSAVLVQPLWEEDLGVGSKPETADLPLPLLEGSEGEADIRETAHPYSPWRGASVGGKDTSQGGGSEEGKDVELHKLPAVIQSVNELELRTVGYIRMMKVSKQLANYGGGGGQQMSRWDRPAVWVPQSVEFGVPLFKTELCKSVCEGAIRACLFDSAALERHRTAMMNLRVKLRDFISDYRAGGPIATAAYLGLPQQEWCGSGVSFACDRRSRLGSLDDFSVSGRLSPIASPRYVSGEQRGASGEQRPHRRLRSEVASFDSSDPSFSLCHLASSQDSLKNFLRGGSGGSTPPRVFQAPHRVVEDTLRSEDGTPGTTGQPGGPGAAGGVGGAVVEDEEEEVVLPGSTPPRVFQAPHRVVEDTLRSEDGTPGTTGQPGGPGAAGGVGGAVVEDEEEEVVLPGVNLLFDGSQLLPLDVSTCLQGRLPASLVAEVAFASGLITLENSEGTVSSARGSVSVAYVSSTS</sequence>
<reference evidence="5 6" key="1">
    <citation type="journal article" date="2018" name="Cell">
        <title>The Chara Genome: Secondary Complexity and Implications for Plant Terrestrialization.</title>
        <authorList>
            <person name="Nishiyama T."/>
            <person name="Sakayama H."/>
            <person name="Vries J.D."/>
            <person name="Buschmann H."/>
            <person name="Saint-Marcoux D."/>
            <person name="Ullrich K.K."/>
            <person name="Haas F.B."/>
            <person name="Vanderstraeten L."/>
            <person name="Becker D."/>
            <person name="Lang D."/>
            <person name="Vosolsobe S."/>
            <person name="Rombauts S."/>
            <person name="Wilhelmsson P.K.I."/>
            <person name="Janitza P."/>
            <person name="Kern R."/>
            <person name="Heyl A."/>
            <person name="Rumpler F."/>
            <person name="Villalobos L.I.A.C."/>
            <person name="Clay J.M."/>
            <person name="Skokan R."/>
            <person name="Toyoda A."/>
            <person name="Suzuki Y."/>
            <person name="Kagoshima H."/>
            <person name="Schijlen E."/>
            <person name="Tajeshwar N."/>
            <person name="Catarino B."/>
            <person name="Hetherington A.J."/>
            <person name="Saltykova A."/>
            <person name="Bonnot C."/>
            <person name="Breuninger H."/>
            <person name="Symeonidi A."/>
            <person name="Radhakrishnan G.V."/>
            <person name="Van Nieuwerburgh F."/>
            <person name="Deforce D."/>
            <person name="Chang C."/>
            <person name="Karol K.G."/>
            <person name="Hedrich R."/>
            <person name="Ulvskov P."/>
            <person name="Glockner G."/>
            <person name="Delwiche C.F."/>
            <person name="Petrasek J."/>
            <person name="Van de Peer Y."/>
            <person name="Friml J."/>
            <person name="Beilby M."/>
            <person name="Dolan L."/>
            <person name="Kohara Y."/>
            <person name="Sugano S."/>
            <person name="Fujiyama A."/>
            <person name="Delaux P.-M."/>
            <person name="Quint M."/>
            <person name="TheiBen G."/>
            <person name="Hagemann M."/>
            <person name="Harholt J."/>
            <person name="Dunand C."/>
            <person name="Zachgo S."/>
            <person name="Langdale J."/>
            <person name="Maumus F."/>
            <person name="Straeten D.V.D."/>
            <person name="Gould S.B."/>
            <person name="Rensing S.A."/>
        </authorList>
    </citation>
    <scope>NUCLEOTIDE SEQUENCE [LARGE SCALE GENOMIC DNA]</scope>
    <source>
        <strain evidence="5 6">S276</strain>
    </source>
</reference>
<feature type="region of interest" description="Disordered" evidence="2">
    <location>
        <begin position="824"/>
        <end position="850"/>
    </location>
</feature>
<feature type="compositionally biased region" description="Basic and acidic residues" evidence="2">
    <location>
        <begin position="552"/>
        <end position="568"/>
    </location>
</feature>
<dbReference type="AlphaFoldDB" id="A0A388JRT5"/>
<evidence type="ECO:0000313" key="5">
    <source>
        <dbReference type="EMBL" id="GBG60524.1"/>
    </source>
</evidence>
<dbReference type="OMA" id="HYESFPF"/>
<evidence type="ECO:0000256" key="2">
    <source>
        <dbReference type="SAM" id="MobiDB-lite"/>
    </source>
</evidence>
<feature type="region of interest" description="Disordered" evidence="2">
    <location>
        <begin position="1014"/>
        <end position="1041"/>
    </location>
</feature>
<dbReference type="Proteomes" id="UP000265515">
    <property type="component" value="Unassembled WGS sequence"/>
</dbReference>
<feature type="compositionally biased region" description="Gly residues" evidence="2">
    <location>
        <begin position="1152"/>
        <end position="1164"/>
    </location>
</feature>
<dbReference type="Gramene" id="GBG60524">
    <property type="protein sequence ID" value="GBG60524"/>
    <property type="gene ID" value="CBR_g5699"/>
</dbReference>
<evidence type="ECO:0000313" key="6">
    <source>
        <dbReference type="Proteomes" id="UP000265515"/>
    </source>
</evidence>
<organism evidence="5 6">
    <name type="scientific">Chara braunii</name>
    <name type="common">Braun's stonewort</name>
    <dbReference type="NCBI Taxonomy" id="69332"/>
    <lineage>
        <taxon>Eukaryota</taxon>
        <taxon>Viridiplantae</taxon>
        <taxon>Streptophyta</taxon>
        <taxon>Charophyceae</taxon>
        <taxon>Charales</taxon>
        <taxon>Characeae</taxon>
        <taxon>Chara</taxon>
    </lineage>
</organism>
<dbReference type="STRING" id="69332.A0A388JRT5"/>
<evidence type="ECO:0000259" key="4">
    <source>
        <dbReference type="Pfam" id="PF14648"/>
    </source>
</evidence>
<dbReference type="PANTHER" id="PTHR28441">
    <property type="entry name" value="PROTEIN FAM91A1"/>
    <property type="match status" value="1"/>
</dbReference>
<evidence type="ECO:0000259" key="3">
    <source>
        <dbReference type="Pfam" id="PF14647"/>
    </source>
</evidence>
<evidence type="ECO:0008006" key="7">
    <source>
        <dbReference type="Google" id="ProtNLM"/>
    </source>
</evidence>
<dbReference type="Pfam" id="PF14647">
    <property type="entry name" value="FAM91_N"/>
    <property type="match status" value="1"/>
</dbReference>
<proteinExistence type="inferred from homology"/>
<feature type="region of interest" description="Disordered" evidence="2">
    <location>
        <begin position="512"/>
        <end position="609"/>
    </location>
</feature>